<feature type="domain" description="SMP-LTD" evidence="20">
    <location>
        <begin position="73"/>
        <end position="269"/>
    </location>
</feature>
<accession>A0A9D4TMW1</accession>
<keyword evidence="9" id="KW-0949">S-adenosyl-L-methionine</keyword>
<dbReference type="PANTHER" id="PTHR11579:SF0">
    <property type="entry name" value="PROTEIN-L-ISOASPARTATE(D-ASPARTATE) O-METHYLTRANSFERASE"/>
    <property type="match status" value="1"/>
</dbReference>
<keyword evidence="16" id="KW-0446">Lipid-binding</keyword>
<dbReference type="EC" id="2.1.1.77" evidence="4"/>
<keyword evidence="17" id="KW-0472">Membrane</keyword>
<evidence type="ECO:0000256" key="12">
    <source>
        <dbReference type="ARBA" id="ARBA00022737"/>
    </source>
</evidence>
<gene>
    <name evidence="21" type="ORF">D9Q98_010200</name>
</gene>
<keyword evidence="11" id="KW-0479">Metal-binding</keyword>
<feature type="region of interest" description="Disordered" evidence="19">
    <location>
        <begin position="618"/>
        <end position="641"/>
    </location>
</feature>
<dbReference type="CDD" id="cd02440">
    <property type="entry name" value="AdoMet_MTases"/>
    <property type="match status" value="1"/>
</dbReference>
<dbReference type="GO" id="GO:0008289">
    <property type="term" value="F:lipid binding"/>
    <property type="evidence" value="ECO:0007669"/>
    <property type="project" value="UniProtKB-KW"/>
</dbReference>
<dbReference type="SUPFAM" id="SSF53335">
    <property type="entry name" value="S-adenosyl-L-methionine-dependent methyltransferases"/>
    <property type="match status" value="1"/>
</dbReference>
<feature type="region of interest" description="Disordered" evidence="19">
    <location>
        <begin position="528"/>
        <end position="595"/>
    </location>
</feature>
<evidence type="ECO:0000256" key="6">
    <source>
        <dbReference type="ARBA" id="ARBA00022490"/>
    </source>
</evidence>
<dbReference type="InterPro" id="IPR031468">
    <property type="entry name" value="SMP_LBD"/>
</dbReference>
<dbReference type="GO" id="GO:0005737">
    <property type="term" value="C:cytoplasm"/>
    <property type="evidence" value="ECO:0007669"/>
    <property type="project" value="UniProtKB-SubCell"/>
</dbReference>
<dbReference type="Pfam" id="PF17047">
    <property type="entry name" value="SMP_LBD"/>
    <property type="match status" value="1"/>
</dbReference>
<feature type="region of interest" description="Disordered" evidence="19">
    <location>
        <begin position="465"/>
        <end position="500"/>
    </location>
</feature>
<dbReference type="GO" id="GO:0016020">
    <property type="term" value="C:membrane"/>
    <property type="evidence" value="ECO:0007669"/>
    <property type="project" value="UniProtKB-SubCell"/>
</dbReference>
<dbReference type="InterPro" id="IPR035892">
    <property type="entry name" value="C2_domain_sf"/>
</dbReference>
<evidence type="ECO:0000259" key="20">
    <source>
        <dbReference type="PROSITE" id="PS51847"/>
    </source>
</evidence>
<dbReference type="Proteomes" id="UP001055712">
    <property type="component" value="Unassembled WGS sequence"/>
</dbReference>
<dbReference type="Pfam" id="PF01135">
    <property type="entry name" value="PCMT"/>
    <property type="match status" value="1"/>
</dbReference>
<dbReference type="GO" id="GO:0004719">
    <property type="term" value="F:protein-L-isoaspartate (D-aspartate) O-methyltransferase activity"/>
    <property type="evidence" value="ECO:0007669"/>
    <property type="project" value="UniProtKB-EC"/>
</dbReference>
<dbReference type="InterPro" id="IPR029063">
    <property type="entry name" value="SAM-dependent_MTases_sf"/>
</dbReference>
<evidence type="ECO:0000256" key="16">
    <source>
        <dbReference type="ARBA" id="ARBA00023121"/>
    </source>
</evidence>
<name>A0A9D4TMW1_CHLVU</name>
<dbReference type="CDD" id="cd21677">
    <property type="entry name" value="SMP_SYT"/>
    <property type="match status" value="1"/>
</dbReference>
<feature type="region of interest" description="Disordered" evidence="19">
    <location>
        <begin position="688"/>
        <end position="712"/>
    </location>
</feature>
<dbReference type="Gene3D" id="3.40.50.150">
    <property type="entry name" value="Vaccinia Virus protein VP39"/>
    <property type="match status" value="1"/>
</dbReference>
<evidence type="ECO:0000256" key="10">
    <source>
        <dbReference type="ARBA" id="ARBA00022692"/>
    </source>
</evidence>
<evidence type="ECO:0000256" key="14">
    <source>
        <dbReference type="ARBA" id="ARBA00022989"/>
    </source>
</evidence>
<feature type="region of interest" description="Disordered" evidence="19">
    <location>
        <begin position="806"/>
        <end position="843"/>
    </location>
</feature>
<evidence type="ECO:0000256" key="5">
    <source>
        <dbReference type="ARBA" id="ARBA00022448"/>
    </source>
</evidence>
<evidence type="ECO:0000256" key="11">
    <source>
        <dbReference type="ARBA" id="ARBA00022723"/>
    </source>
</evidence>
<keyword evidence="22" id="KW-1185">Reference proteome</keyword>
<evidence type="ECO:0000256" key="18">
    <source>
        <dbReference type="SAM" id="Coils"/>
    </source>
</evidence>
<reference evidence="21" key="1">
    <citation type="journal article" date="2019" name="Plant J.">
        <title>Chlorella vulgaris genome assembly and annotation reveals the molecular basis for metabolic acclimation to high light conditions.</title>
        <authorList>
            <person name="Cecchin M."/>
            <person name="Marcolungo L."/>
            <person name="Rossato M."/>
            <person name="Girolomoni L."/>
            <person name="Cosentino E."/>
            <person name="Cuine S."/>
            <person name="Li-Beisson Y."/>
            <person name="Delledonne M."/>
            <person name="Ballottari M."/>
        </authorList>
    </citation>
    <scope>NUCLEOTIDE SEQUENCE</scope>
    <source>
        <strain evidence="21">211/11P</strain>
    </source>
</reference>
<evidence type="ECO:0000256" key="17">
    <source>
        <dbReference type="ARBA" id="ARBA00023136"/>
    </source>
</evidence>
<evidence type="ECO:0000256" key="2">
    <source>
        <dbReference type="ARBA" id="ARBA00004496"/>
    </source>
</evidence>
<evidence type="ECO:0000256" key="19">
    <source>
        <dbReference type="SAM" id="MobiDB-lite"/>
    </source>
</evidence>
<comment type="subcellular location">
    <subcellularLocation>
        <location evidence="2">Cytoplasm</location>
    </subcellularLocation>
    <subcellularLocation>
        <location evidence="1">Membrane</location>
    </subcellularLocation>
</comment>
<keyword evidence="15" id="KW-0445">Lipid transport</keyword>
<keyword evidence="13" id="KW-0106">Calcium</keyword>
<dbReference type="PANTHER" id="PTHR11579">
    <property type="entry name" value="PROTEIN-L-ISOASPARTATE O-METHYLTRANSFERASE"/>
    <property type="match status" value="1"/>
</dbReference>
<feature type="compositionally biased region" description="Low complexity" evidence="19">
    <location>
        <begin position="465"/>
        <end position="480"/>
    </location>
</feature>
<keyword evidence="7" id="KW-0489">Methyltransferase</keyword>
<dbReference type="InterPro" id="IPR039010">
    <property type="entry name" value="Synaptotagmin_SMP"/>
</dbReference>
<keyword evidence="14" id="KW-1133">Transmembrane helix</keyword>
<protein>
    <recommendedName>
        <fullName evidence="4">protein-L-isoaspartate(D-aspartate) O-methyltransferase</fullName>
        <ecNumber evidence="4">2.1.1.77</ecNumber>
    </recommendedName>
</protein>
<evidence type="ECO:0000313" key="21">
    <source>
        <dbReference type="EMBL" id="KAI3429889.1"/>
    </source>
</evidence>
<evidence type="ECO:0000256" key="3">
    <source>
        <dbReference type="ARBA" id="ARBA00005369"/>
    </source>
</evidence>
<evidence type="ECO:0000313" key="22">
    <source>
        <dbReference type="Proteomes" id="UP001055712"/>
    </source>
</evidence>
<reference evidence="21" key="2">
    <citation type="submission" date="2020-11" db="EMBL/GenBank/DDBJ databases">
        <authorList>
            <person name="Cecchin M."/>
            <person name="Marcolungo L."/>
            <person name="Rossato M."/>
            <person name="Girolomoni L."/>
            <person name="Cosentino E."/>
            <person name="Cuine S."/>
            <person name="Li-Beisson Y."/>
            <person name="Delledonne M."/>
            <person name="Ballottari M."/>
        </authorList>
    </citation>
    <scope>NUCLEOTIDE SEQUENCE</scope>
    <source>
        <strain evidence="21">211/11P</strain>
        <tissue evidence="21">Whole cell</tissue>
    </source>
</reference>
<keyword evidence="10" id="KW-0812">Transmembrane</keyword>
<evidence type="ECO:0000256" key="8">
    <source>
        <dbReference type="ARBA" id="ARBA00022679"/>
    </source>
</evidence>
<comment type="caution">
    <text evidence="21">The sequence shown here is derived from an EMBL/GenBank/DDBJ whole genome shotgun (WGS) entry which is preliminary data.</text>
</comment>
<proteinExistence type="inferred from homology"/>
<evidence type="ECO:0000256" key="1">
    <source>
        <dbReference type="ARBA" id="ARBA00004370"/>
    </source>
</evidence>
<sequence length="1373" mass="145843">MGFFLGQLLRNLPAILQAAAKAIAGTKTAKTAALCANLAVLSISVRKLRRAKFAASVRVMQQLDKESLVHLLNSDHLPLWIKFSDWERGQHLQSFVTLVWPTFNTMVCSIIKKEVEERLGRHGEFGRATFGKLSLGTQPPTILSMKGVPFRAEGENGKLAMAIDIQIAWNGVPNVALQLSGIPGAAVGVGTCHVKGLLRVELSPVLDELPFLAGCSVTLLSRPELDFDIRVLGGDVMSLPALGSWLRSSVMGIIQDKLVWPQNLSWNWGPKGDQAAEAGQAARNKEQQRRRQLPAPLGVLLVEVVAADLEPRRSTFLGRLKPVSSRVSLLLPAASDPEGTAAAPAAPERSSCSSARAVLQKGLTAVQPHTCQPLWEHTFPFVVSSSHQVVHLLLSHKRSMRGMPLVEGMVQALGADMPLGNADVAVTDILSEAAAQEHWAEQQKLCEAAKLELARAAAAEAIVDGGTDSASDSDSDSMGSFESAVDEEPPPMSPSPSTRSIAGAASGFAAAAAAVVAGMAAGEVREAPVGGRAGGRSWVRVDSSRSRHTHQATPPPPRSVGSFLERRSSGSIGSPARSLQQSPEGGEQLWRSASRSRALERGVVDGLLSRMASEASPALSRLPSWRRGGTTRSTSPDQSRGLLDLAALVQLESENPRPVPHWLSEEGVWLDVESANVLTLAGLLAQAEEPSANDGEALDSPRTEATEEEGGWMSRLQRYILGKEEGEEGEEFAPTQAPVAGKLKLRLRWQPVEQEVMPPPLQAELVQQREQQQQRQQQQRQQQQQQEQQLQEQVQAGSRLVDQPLQQDESLQPPPGAEYVSPPASARPSLQLQHSNSGTGSATVDAAKATTVPGSSATGTAVAAVAAAGGSTTPQQSSSPQAGAATTSAFAAATEFVPQQGVLAVRVAHTKLEYITDMSHPVLAVSIDRRPTPEQVEAGVALLGLSPARPATAPPSAAGSPDGGAAVPPPDSNTQAAASAGMASVTAAAVAAAGQAGNEALEEAQRWISVESTGGSRRGSLHWGQVFYIPTSLSEADCQEGRVMVELGEVASTARYALFGPALYSLDAYDSFAEDVNVMASAAVPLKGLLEKRRVSCKARLKDAAPGVGEAERLQVGDAAVQLGWFPLKQQSQLEHTGAAMLHTAETAMRGQDALVDHLKRDGVVTRPEVEQVLRQCDRRHYVDAGMPAPYVYQDAPLPIGHNETISAPHMHATCLELLAGHLCPGARVLDVGSGTGYLSAAMGLLVKPTGKVIGIEKHPELAEQSVKNVRADHPELLDSGVVELRAGNALGDVLEREEPFDAIHVGAAASSLPDVLVRKMALGGRMVIPVGAQWEYQVMQCIDKDAEGRIKKHDLMHVRYVPLTRPGETWDS</sequence>
<organism evidence="21 22">
    <name type="scientific">Chlorella vulgaris</name>
    <name type="common">Green alga</name>
    <dbReference type="NCBI Taxonomy" id="3077"/>
    <lineage>
        <taxon>Eukaryota</taxon>
        <taxon>Viridiplantae</taxon>
        <taxon>Chlorophyta</taxon>
        <taxon>core chlorophytes</taxon>
        <taxon>Trebouxiophyceae</taxon>
        <taxon>Chlorellales</taxon>
        <taxon>Chlorellaceae</taxon>
        <taxon>Chlorella clade</taxon>
        <taxon>Chlorella</taxon>
    </lineage>
</organism>
<dbReference type="GO" id="GO:0032259">
    <property type="term" value="P:methylation"/>
    <property type="evidence" value="ECO:0007669"/>
    <property type="project" value="UniProtKB-KW"/>
</dbReference>
<dbReference type="InterPro" id="IPR000682">
    <property type="entry name" value="PCMT"/>
</dbReference>
<dbReference type="PROSITE" id="PS51847">
    <property type="entry name" value="SMP"/>
    <property type="match status" value="1"/>
</dbReference>
<dbReference type="Gene3D" id="2.60.40.150">
    <property type="entry name" value="C2 domain"/>
    <property type="match status" value="1"/>
</dbReference>
<keyword evidence="8" id="KW-0808">Transferase</keyword>
<feature type="region of interest" description="Disordered" evidence="19">
    <location>
        <begin position="271"/>
        <end position="290"/>
    </location>
</feature>
<evidence type="ECO:0000256" key="9">
    <source>
        <dbReference type="ARBA" id="ARBA00022691"/>
    </source>
</evidence>
<comment type="similarity">
    <text evidence="3">Belongs to the methyltransferase superfamily. L-isoaspartyl/D-aspartyl protein methyltransferase family.</text>
</comment>
<dbReference type="GO" id="GO:0046872">
    <property type="term" value="F:metal ion binding"/>
    <property type="evidence" value="ECO:0007669"/>
    <property type="project" value="UniProtKB-KW"/>
</dbReference>
<feature type="coiled-coil region" evidence="18">
    <location>
        <begin position="762"/>
        <end position="796"/>
    </location>
</feature>
<dbReference type="EMBL" id="SIDB01000008">
    <property type="protein sequence ID" value="KAI3429889.1"/>
    <property type="molecule type" value="Genomic_DNA"/>
</dbReference>
<keyword evidence="12" id="KW-0677">Repeat</keyword>
<dbReference type="OrthoDB" id="73890at2759"/>
<evidence type="ECO:0000256" key="4">
    <source>
        <dbReference type="ARBA" id="ARBA00011890"/>
    </source>
</evidence>
<keyword evidence="6" id="KW-0963">Cytoplasm</keyword>
<evidence type="ECO:0000256" key="7">
    <source>
        <dbReference type="ARBA" id="ARBA00022603"/>
    </source>
</evidence>
<keyword evidence="5" id="KW-0813">Transport</keyword>
<evidence type="ECO:0000256" key="13">
    <source>
        <dbReference type="ARBA" id="ARBA00022837"/>
    </source>
</evidence>
<keyword evidence="18" id="KW-0175">Coiled coil</keyword>
<feature type="region of interest" description="Disordered" evidence="19">
    <location>
        <begin position="947"/>
        <end position="979"/>
    </location>
</feature>
<evidence type="ECO:0000256" key="15">
    <source>
        <dbReference type="ARBA" id="ARBA00023055"/>
    </source>
</evidence>
<feature type="compositionally biased region" description="Polar residues" evidence="19">
    <location>
        <begin position="828"/>
        <end position="842"/>
    </location>
</feature>
<dbReference type="GO" id="GO:0006869">
    <property type="term" value="P:lipid transport"/>
    <property type="evidence" value="ECO:0007669"/>
    <property type="project" value="UniProtKB-KW"/>
</dbReference>
<feature type="compositionally biased region" description="Polar residues" evidence="19">
    <location>
        <begin position="569"/>
        <end position="583"/>
    </location>
</feature>